<dbReference type="Proteomes" id="UP000015105">
    <property type="component" value="Chromosome 1D"/>
</dbReference>
<evidence type="ECO:0000313" key="2">
    <source>
        <dbReference type="Proteomes" id="UP000015105"/>
    </source>
</evidence>
<proteinExistence type="predicted"/>
<protein>
    <submittedName>
        <fullName evidence="1">Uncharacterized protein</fullName>
    </submittedName>
</protein>
<sequence>MTARSWDITTVPFPNHSYKHALFHCFCTKL</sequence>
<dbReference type="EnsemblPlants" id="AET1Gv20424200.10">
    <property type="protein sequence ID" value="AET1Gv20424200.10"/>
    <property type="gene ID" value="AET1Gv20424200"/>
</dbReference>
<dbReference type="AlphaFoldDB" id="A0A452YIM2"/>
<dbReference type="Gramene" id="AET1Gv20424200.10">
    <property type="protein sequence ID" value="AET1Gv20424200.10"/>
    <property type="gene ID" value="AET1Gv20424200"/>
</dbReference>
<keyword evidence="2" id="KW-1185">Reference proteome</keyword>
<accession>A0A452YIM2</accession>
<reference evidence="1" key="3">
    <citation type="journal article" date="2017" name="Nature">
        <title>Genome sequence of the progenitor of the wheat D genome Aegilops tauschii.</title>
        <authorList>
            <person name="Luo M.C."/>
            <person name="Gu Y.Q."/>
            <person name="Puiu D."/>
            <person name="Wang H."/>
            <person name="Twardziok S.O."/>
            <person name="Deal K.R."/>
            <person name="Huo N."/>
            <person name="Zhu T."/>
            <person name="Wang L."/>
            <person name="Wang Y."/>
            <person name="McGuire P.E."/>
            <person name="Liu S."/>
            <person name="Long H."/>
            <person name="Ramasamy R.K."/>
            <person name="Rodriguez J.C."/>
            <person name="Van S.L."/>
            <person name="Yuan L."/>
            <person name="Wang Z."/>
            <person name="Xia Z."/>
            <person name="Xiao L."/>
            <person name="Anderson O.D."/>
            <person name="Ouyang S."/>
            <person name="Liang Y."/>
            <person name="Zimin A.V."/>
            <person name="Pertea G."/>
            <person name="Qi P."/>
            <person name="Bennetzen J.L."/>
            <person name="Dai X."/>
            <person name="Dawson M.W."/>
            <person name="Muller H.G."/>
            <person name="Kugler K."/>
            <person name="Rivarola-Duarte L."/>
            <person name="Spannagl M."/>
            <person name="Mayer K.F.X."/>
            <person name="Lu F.H."/>
            <person name="Bevan M.W."/>
            <person name="Leroy P."/>
            <person name="Li P."/>
            <person name="You F.M."/>
            <person name="Sun Q."/>
            <person name="Liu Z."/>
            <person name="Lyons E."/>
            <person name="Wicker T."/>
            <person name="Salzberg S.L."/>
            <person name="Devos K.M."/>
            <person name="Dvorak J."/>
        </authorList>
    </citation>
    <scope>NUCLEOTIDE SEQUENCE [LARGE SCALE GENOMIC DNA]</scope>
    <source>
        <strain evidence="1">cv. AL8/78</strain>
    </source>
</reference>
<reference evidence="2" key="1">
    <citation type="journal article" date="2014" name="Science">
        <title>Ancient hybridizations among the ancestral genomes of bread wheat.</title>
        <authorList>
            <consortium name="International Wheat Genome Sequencing Consortium,"/>
            <person name="Marcussen T."/>
            <person name="Sandve S.R."/>
            <person name="Heier L."/>
            <person name="Spannagl M."/>
            <person name="Pfeifer M."/>
            <person name="Jakobsen K.S."/>
            <person name="Wulff B.B."/>
            <person name="Steuernagel B."/>
            <person name="Mayer K.F."/>
            <person name="Olsen O.A."/>
        </authorList>
    </citation>
    <scope>NUCLEOTIDE SEQUENCE [LARGE SCALE GENOMIC DNA]</scope>
    <source>
        <strain evidence="2">cv. AL8/78</strain>
    </source>
</reference>
<reference evidence="1" key="5">
    <citation type="journal article" date="2021" name="G3 (Bethesda)">
        <title>Aegilops tauschii genome assembly Aet v5.0 features greater sequence contiguity and improved annotation.</title>
        <authorList>
            <person name="Wang L."/>
            <person name="Zhu T."/>
            <person name="Rodriguez J.C."/>
            <person name="Deal K.R."/>
            <person name="Dubcovsky J."/>
            <person name="McGuire P.E."/>
            <person name="Lux T."/>
            <person name="Spannagl M."/>
            <person name="Mayer K.F.X."/>
            <person name="Baldrich P."/>
            <person name="Meyers B.C."/>
            <person name="Huo N."/>
            <person name="Gu Y.Q."/>
            <person name="Zhou H."/>
            <person name="Devos K.M."/>
            <person name="Bennetzen J.L."/>
            <person name="Unver T."/>
            <person name="Budak H."/>
            <person name="Gulick P.J."/>
            <person name="Galiba G."/>
            <person name="Kalapos B."/>
            <person name="Nelson D.R."/>
            <person name="Li P."/>
            <person name="You F.M."/>
            <person name="Luo M.C."/>
            <person name="Dvorak J."/>
        </authorList>
    </citation>
    <scope>NUCLEOTIDE SEQUENCE [LARGE SCALE GENOMIC DNA]</scope>
    <source>
        <strain evidence="1">cv. AL8/78</strain>
    </source>
</reference>
<evidence type="ECO:0000313" key="1">
    <source>
        <dbReference type="EnsemblPlants" id="AET1Gv20424200.10"/>
    </source>
</evidence>
<organism evidence="1 2">
    <name type="scientific">Aegilops tauschii subsp. strangulata</name>
    <name type="common">Goatgrass</name>
    <dbReference type="NCBI Taxonomy" id="200361"/>
    <lineage>
        <taxon>Eukaryota</taxon>
        <taxon>Viridiplantae</taxon>
        <taxon>Streptophyta</taxon>
        <taxon>Embryophyta</taxon>
        <taxon>Tracheophyta</taxon>
        <taxon>Spermatophyta</taxon>
        <taxon>Magnoliopsida</taxon>
        <taxon>Liliopsida</taxon>
        <taxon>Poales</taxon>
        <taxon>Poaceae</taxon>
        <taxon>BOP clade</taxon>
        <taxon>Pooideae</taxon>
        <taxon>Triticodae</taxon>
        <taxon>Triticeae</taxon>
        <taxon>Triticinae</taxon>
        <taxon>Aegilops</taxon>
    </lineage>
</organism>
<name>A0A452YIM2_AEGTS</name>
<reference evidence="2" key="2">
    <citation type="journal article" date="2017" name="Nat. Plants">
        <title>The Aegilops tauschii genome reveals multiple impacts of transposons.</title>
        <authorList>
            <person name="Zhao G."/>
            <person name="Zou C."/>
            <person name="Li K."/>
            <person name="Wang K."/>
            <person name="Li T."/>
            <person name="Gao L."/>
            <person name="Zhang X."/>
            <person name="Wang H."/>
            <person name="Yang Z."/>
            <person name="Liu X."/>
            <person name="Jiang W."/>
            <person name="Mao L."/>
            <person name="Kong X."/>
            <person name="Jiao Y."/>
            <person name="Jia J."/>
        </authorList>
    </citation>
    <scope>NUCLEOTIDE SEQUENCE [LARGE SCALE GENOMIC DNA]</scope>
    <source>
        <strain evidence="2">cv. AL8/78</strain>
    </source>
</reference>
<reference evidence="1" key="4">
    <citation type="submission" date="2019-03" db="UniProtKB">
        <authorList>
            <consortium name="EnsemblPlants"/>
        </authorList>
    </citation>
    <scope>IDENTIFICATION</scope>
</reference>